<accession>D3V404</accession>
<dbReference type="EMBL" id="FN667741">
    <property type="protein sequence ID" value="CBJ82383.1"/>
    <property type="molecule type" value="Genomic_DNA"/>
</dbReference>
<gene>
    <name evidence="1" type="ordered locus">XBJ1_3265</name>
</gene>
<protein>
    <submittedName>
        <fullName evidence="1">Uncharacterized protein</fullName>
    </submittedName>
</protein>
<dbReference type="HOGENOM" id="CLU_3417159_0_0_6"/>
<evidence type="ECO:0000313" key="1">
    <source>
        <dbReference type="EMBL" id="CBJ82383.1"/>
    </source>
</evidence>
<dbReference type="STRING" id="406818.XBJ1_3265"/>
<proteinExistence type="predicted"/>
<sequence>MDCILYYAWYVVCLTLKKKLNKTRLA</sequence>
<dbReference type="Proteomes" id="UP000002045">
    <property type="component" value="Chromosome"/>
</dbReference>
<evidence type="ECO:0000313" key="2">
    <source>
        <dbReference type="Proteomes" id="UP000002045"/>
    </source>
</evidence>
<name>D3V404_XENBS</name>
<dbReference type="KEGG" id="xbo:XBJ1_3265"/>
<organism evidence="1 2">
    <name type="scientific">Xenorhabdus bovienii (strain SS-2004)</name>
    <name type="common">Xenorhabdus nematophila subsp. bovienii</name>
    <dbReference type="NCBI Taxonomy" id="406818"/>
    <lineage>
        <taxon>Bacteria</taxon>
        <taxon>Pseudomonadati</taxon>
        <taxon>Pseudomonadota</taxon>
        <taxon>Gammaproteobacteria</taxon>
        <taxon>Enterobacterales</taxon>
        <taxon>Morganellaceae</taxon>
        <taxon>Xenorhabdus</taxon>
    </lineage>
</organism>
<reference evidence="1" key="1">
    <citation type="journal article" date="2011" name="PLoS ONE">
        <title>The entomopathogenic bacterial endosymbionts xenorhabdus and photorhabdus: convergent lifestyles from divergent genomes.</title>
        <authorList>
            <person name="Chaston J.M."/>
            <person name="Suen G."/>
            <person name="Tucker S.L."/>
            <person name="Andersen A.W."/>
            <person name="Bhasin A."/>
            <person name="Bode E."/>
            <person name="Bode H.B."/>
            <person name="Brachmann A.O."/>
            <person name="Cowles C.E."/>
            <person name="Cowles K.N."/>
            <person name="Darby C."/>
            <person name="de Leon L."/>
            <person name="Drace K."/>
            <person name="Du Z."/>
            <person name="Givaudan A."/>
            <person name="Herbert Tran E.E."/>
            <person name="Jewell K.A."/>
            <person name="Knack J.J."/>
            <person name="Krasomil-Osterfeld K.C."/>
            <person name="Kukor R."/>
            <person name="Lanois A."/>
            <person name="Latreille P."/>
            <person name="Leimgruber N.K."/>
            <person name="Lipke C.M."/>
            <person name="Liu R."/>
            <person name="Lu X."/>
            <person name="Martens E.C."/>
            <person name="Marri P.R."/>
            <person name="Medigue C."/>
            <person name="Menard M.L."/>
            <person name="Miller N.M."/>
            <person name="Morales-Soto N."/>
            <person name="Norton S."/>
            <person name="Ogier J.C."/>
            <person name="Orchard S.S."/>
            <person name="Park D."/>
            <person name="Park Y."/>
            <person name="Qurollo B.A."/>
            <person name="Sugar D.R."/>
            <person name="Richards G.R."/>
            <person name="Rouy Z."/>
            <person name="Slominski B."/>
            <person name="Slominski K."/>
            <person name="Snyder H."/>
            <person name="Tjaden B.C."/>
            <person name="van der Hoeven R."/>
            <person name="Welch R.D."/>
            <person name="Wheeler C."/>
            <person name="Xiang B."/>
            <person name="Barbazuk B."/>
            <person name="Gaudriault S."/>
            <person name="Goodner B."/>
            <person name="Slater S.C."/>
            <person name="Forst S."/>
            <person name="Goldman B.S."/>
            <person name="Goodrich-Blair H."/>
        </authorList>
    </citation>
    <scope>NUCLEOTIDE SEQUENCE [LARGE SCALE GENOMIC DNA]</scope>
    <source>
        <strain evidence="1">SS-2004</strain>
    </source>
</reference>
<dbReference type="AlphaFoldDB" id="D3V404"/>